<dbReference type="Gene3D" id="2.60.40.4070">
    <property type="match status" value="1"/>
</dbReference>
<dbReference type="InterPro" id="IPR013783">
    <property type="entry name" value="Ig-like_fold"/>
</dbReference>
<gene>
    <name evidence="1" type="ORF">A2008_04295</name>
</gene>
<dbReference type="Proteomes" id="UP000178735">
    <property type="component" value="Unassembled WGS sequence"/>
</dbReference>
<dbReference type="Gene3D" id="2.60.40.10">
    <property type="entry name" value="Immunoglobulins"/>
    <property type="match status" value="1"/>
</dbReference>
<comment type="caution">
    <text evidence="1">The sequence shown here is derived from an EMBL/GenBank/DDBJ whole genome shotgun (WGS) entry which is preliminary data.</text>
</comment>
<dbReference type="EMBL" id="MGFH01000164">
    <property type="protein sequence ID" value="OGM03477.1"/>
    <property type="molecule type" value="Genomic_DNA"/>
</dbReference>
<dbReference type="SUPFAM" id="SSF49265">
    <property type="entry name" value="Fibronectin type III"/>
    <property type="match status" value="1"/>
</dbReference>
<reference evidence="1 2" key="1">
    <citation type="journal article" date="2016" name="Nat. Commun.">
        <title>Thousands of microbial genomes shed light on interconnected biogeochemical processes in an aquifer system.</title>
        <authorList>
            <person name="Anantharaman K."/>
            <person name="Brown C.T."/>
            <person name="Hug L.A."/>
            <person name="Sharon I."/>
            <person name="Castelle C.J."/>
            <person name="Probst A.J."/>
            <person name="Thomas B.C."/>
            <person name="Singh A."/>
            <person name="Wilkins M.J."/>
            <person name="Karaoz U."/>
            <person name="Brodie E.L."/>
            <person name="Williams K.H."/>
            <person name="Hubbard S.S."/>
            <person name="Banfield J.F."/>
        </authorList>
    </citation>
    <scope>NUCLEOTIDE SEQUENCE [LARGE SCALE GENOMIC DNA]</scope>
</reference>
<accession>A0A1F7WLR0</accession>
<evidence type="ECO:0000313" key="2">
    <source>
        <dbReference type="Proteomes" id="UP000178735"/>
    </source>
</evidence>
<proteinExistence type="predicted"/>
<dbReference type="InterPro" id="IPR036116">
    <property type="entry name" value="FN3_sf"/>
</dbReference>
<name>A0A1F7WLR0_9BACT</name>
<evidence type="ECO:0000313" key="1">
    <source>
        <dbReference type="EMBL" id="OGM03477.1"/>
    </source>
</evidence>
<sequence length="3929" mass="406660">MGKHAERRFGLFNFFSLVLILTLPLWLFVAEAQAVPPAAPIPIAVTDVANGTANLTWSNVPPSANPGSTITYRVYRDLISAAVSTIIINNTTGLNFTDTVAPFDGGQVADTAKDGTTWDAGNNRYGQTYKYTVFAVDSFDSLTNWNATTAATIEVKVHWCDSRAPNVNSLVLGPADGSRQPPAAHEVRVNFDYIDWTLGTPAAAVMQLNYTINGAGQAPITMTLQGAQNPQGQTTLKATLPLTTAADNAVITYWVTGRDFVGNNLQSTAAPKTLVSGDPVTFTIDAGIPTITGINYMETGSTPGIDQGDQIIVTFSEQIQTGQVGQTPLSASIFQLGRVAGGVFTQDATGSFGPGASVTAGPLNTQVTIILGANPAIRFVAPPGTNLINSIRYSPSAANAIRDLAANTANSTQGYEVVSLLVNPASIELPNAPRPFINANPVFTDVDNSGTVNTGDKMVMVFSKPIVMNNTNVSGATDFAMPVTGDSIAGTGVLIAGTNNQIDFSVANGSAFKIAGVYAAGNTIAGSPSGIDVILTGPNIVDDFGNRAQQVPGASGGPNRDIAGASTQGPRLITTVTAAEYTDIADANGIMDGLSANDTMTLTFDKPIILGTAAFTAATTFTLPVTGDNLDNPTFALNGANNRQLIMTFGGPASITVPGVYSGSTSANSPSGVEIINNIADNTIMDIYGNKAAAQGAARDIGSTDAAGPSISTIGNTVLYTDNAPAGVSQGDFIDIEFSKPIVLSGVTIAAFQLSNLTLGTGATFTAAAAGVNNRKLRITLGTAPTVTFTGANRSQIDVVNGTTQIQNWKGTGAVATTLRDILSSSTIGPKVTTAVFTDVDNNGVTANDTLVLTFDKPIQFTAASVTTATFQLQPAGSSLGGAGFTANNTGLTSSQIRLVLGASPSLVIAGVFGNDASASGIDIVAPNSPNIQDQTGNPAEASTMVDIGGTDTTRPTLLTAVFTDTGAPPDGITTGDELTLTFSKAITCSPTLTSAAFQLPVGGDSLATFTVVAPGTAVPALLPTQIKLRFSSAPTIKVAGLYNGNVAAGSSSGMDISSTIANGVITDIYGNTATNSTVKDIGSTDTANPTPIAARYTDVGNDGVNAGDIIELDFSKPIMVNPFNTTPIVVGNFTITNGNLGGAGLTFEKLNNNANNISVKITLGTGAALQFNPPAAANSTINVNDGGGPLQSISDISGNGAVHSTPAVNIVAAATGGPTIAAAVFTDVTKDGVTAGDYIILTFNKNVTANNPTGANFVVPANNGADSLGTSPAFTQTGVNANQLKITLGANPSLTIIGAFSGATGTSSGININAPSATTIIDNQNQPAVPAAQPIDITGVVESGPQISVSRWTDVDNSGTVSNGDSLSVTFNKAIVIPLPPPPPATALTRTLFNLPVSGDNFDFTTYVKTGTYEITFTLNGQARFIVPGVYSGNNNAGQPSGIDIIAGGIPANSITDISGNVAIPSTSITDIQSSDSVGPTLLTAVYNDFNNSNTVDAGDRLTVTFSKPITLNTPLKTNFNVQNGNLGNNPTFSTGPLNTQMVISLDAGTALTFLGATTSSIDLVGPVTTIVDGSGNQATSSTQKFITVQSGGQGPLITSCVWIDNAPIGVVSSGDTLRLGYDKDVIIRNPPSKTDFTLPVAGDTFGVSITVAPGATAKEILITLGEGAYLSIAGVYNGAAVTQFSPSGIDMSTVGAASGNITDTFGFNARQNTPVGIDITSADTTGPRITTILYEDVDTNGVTINDKLYLTFDKNVTSSVWVNNVLTGVTAANFTVLPAGTANLGTTPSFEWYDTMPNQIIVKLGNSPLLTVKGVYPTTAGATGMDVSGTLTNITDISGNGARQNAPVGVDIGPIETTGPNVIGCRYNDANGSNAVDQGDFLFVVFSKPITITNPVVADFRLPVTNDTLGGLPGFGAGNNNRELKITLGSAPVINPVGLYSATVSTAGAPSGIDVAQPNIASITDIYGNHTLSSSVAVDIDDGVGPSITSAVYTDVDNMGMGQGDTLVLSFTEPILLSGVVDSDFTLPVLNDILGSGPTFSVGPSTSQLTITLGTNPVIMVPGVFSLTSTSAGSPSGINISTLLQPGHITDQAGNNAIPAVAPVDITGPTGELRPTVVSARWQDMNANGVDAGDRLDLLFDKPIIFRNFAGSDYNLPVTNDSLGTSPNLSVAADNNRTLRILLGAGTKLTIPGVFNAVNTTADSPSGIDVSTNMTTSGGVCDLYGNAGMPSSVKDITGSDTTGPVLLTAVYYDIDGNGVSQNDILGLEFDKSLQIQGTSFAAQFTLPIPGDSLGTNAQFTAGTTAVDIRVTLGLNPVLTIAGIFKTPPPAYAAGNPSGIGCTGAAGAITDYSGNSPQGTTPVDIISASAAGPQLMIARIDDANNDLIVSAGDRMVLTFNKPVKIETPPGMSVSDFLIPVAGDSFGAGATFEVNAANSNEVLIGLQTGVKFRPDGTYTPSLISTGMPSGIGIRAGATSLKDLIGNFVQGGSVIDIADTFSPFVTTVRYEDVGANGLDRGDRLYVRFSEQILTSNLNISDFSLTEALDSFGSPTALVQSETDEIIITLGDNPKFKIAGVYPTDAGSSGLDISMSFNADHIKDVAGNPARRSTSKDIYSNDTTRPTIIASRYGDANNNGLIDGGDTLSVVFSKAIVINGVNKSDFNIVNGTFGVGGLQTGSLLGTNEVSFVLGNAPTLVVEGVYPADPNASAIDLAAAFTAGHVTDIVGNNPVSTGFVDISDSNGPVIVAAIYFDVDANGVNQGDLLRLRFSRTIVASAPGPAVFLLPVNGDSLGSSPTVGVSGSNEITITLGASPMLTIAGTYMSGNSTMGSPSGININGFVTTITDLSGNPARALPSAVDITGSDAVPPTLVSAKFEDLDGNGVTVNDKITLAFSEMVMISNKVSLADFTLINGSLGDNPKFAAGTNNRELVITLGTNPVISLFGATQTAIGRSTTTYVTGHIMDISGNDWQAGVPVLIESKDTAAPLISSAKFVDSDGLGMGAGDRLEIYFNKAIIVNGSVPADFVLPVSGDSFGMGAAVTASSDPKIAVIILGNGATFTVRGIFSPGRTAAGSASGLNLSRVLTSITSIAGVGATPHPVAIDITSDDILPPKFMSAETTGAYGKNIIKARGDTLEMKAILDDLSLRPADITADLSAFGLGKAVAAQSYINGEAVWASFNTPDIRGTIEVVIKAVDIAGNVGTYSLFISVIMPVEKCVGELLPGHVLRKSGARDFKLLLKPSFRSFDTGMNKVVIELPKGSSLTDKTTFTNYDVSQSKIYVNGRLTTTRFNGVPRGGESVITYESGTGEITVLLGEKVNQNTSVQTVEITFRATAPEYEDEPFGRQFAVKVDDTGDPAAVPVTAGDVNGIAGDSDGLLLITTGVKISYVTDKVVIAPSFWKVIFSIKFNADMNAEKPPRVTFRPTYTLQNEQTLNMMSFVDGLYMGYAVVPFEAFGFNGEYIITVYDAQDYMGNAVNTLTLTQKFSPKFLISAYMNPLDEKSLIISTKYVQSATAEVLIATPTIRVWQDGTNETLLSNVLAMTRPNVYKGHYTISPAYAGRAQIEVEGKIAPKSTIINGKSIAEFTSSVITASAPAKMVSLDGKMNMNFGEATFDRDVMLVMTPDFTNVSRYIAVEGEAAAPKMYSAEKMSELKLINEVYQIYPEGLKANKAIEVNCDLAGASTRELEHAGLFGLNSKNGCWELISRDIKDFRLNAKIDKITSLAVFGDSTPPAVKVPVELENQVISEKFDVELSDNGAGIEAQKIKATLNGVLMKHEYDEKTSKLTLYIPQRTVAGIHSVSLSAEDKLGNVLDAPSLQVQAAGFFDVVNYVSYPNPAKTRLNINYTLGKNISDMNIRIYDANAELVYDFGDLAPSYLTAGKHDSPVWLLMNADNSRVGNGVYFYKITAYDAGGGKLEKYGKIAVIK</sequence>
<protein>
    <submittedName>
        <fullName evidence="1">Uncharacterized protein</fullName>
    </submittedName>
</protein>
<organism evidence="1 2">
    <name type="scientific">Candidatus Wallbacteria bacterium GWC2_49_35</name>
    <dbReference type="NCBI Taxonomy" id="1817813"/>
    <lineage>
        <taxon>Bacteria</taxon>
        <taxon>Candidatus Walliibacteriota</taxon>
    </lineage>
</organism>